<protein>
    <recommendedName>
        <fullName evidence="4">4-alpha-glucanotransferase</fullName>
        <ecNumber evidence="4">2.4.1.25</ecNumber>
    </recommendedName>
    <alternativeName>
        <fullName evidence="9">Amylomaltase</fullName>
    </alternativeName>
    <alternativeName>
        <fullName evidence="10">Disproportionating enzyme</fullName>
    </alternativeName>
</protein>
<gene>
    <name evidence="13" type="ORF">WJX75_009406</name>
</gene>
<evidence type="ECO:0000256" key="7">
    <source>
        <dbReference type="ARBA" id="ARBA00022679"/>
    </source>
</evidence>
<comment type="caution">
    <text evidence="13">The sequence shown here is derived from an EMBL/GenBank/DDBJ whole genome shotgun (WGS) entry which is preliminary data.</text>
</comment>
<evidence type="ECO:0000256" key="3">
    <source>
        <dbReference type="ARBA" id="ARBA00005684"/>
    </source>
</evidence>
<dbReference type="PANTHER" id="PTHR32518:SF3">
    <property type="entry name" value="4-ALPHA-GLUCANOTRANSFERASE"/>
    <property type="match status" value="1"/>
</dbReference>
<dbReference type="InterPro" id="IPR013784">
    <property type="entry name" value="Carb-bd-like_fold"/>
</dbReference>
<evidence type="ECO:0000256" key="4">
    <source>
        <dbReference type="ARBA" id="ARBA00012560"/>
    </source>
</evidence>
<dbReference type="SUPFAM" id="SSF51445">
    <property type="entry name" value="(Trans)glycosidases"/>
    <property type="match status" value="1"/>
</dbReference>
<evidence type="ECO:0000256" key="8">
    <source>
        <dbReference type="ARBA" id="ARBA00023277"/>
    </source>
</evidence>
<keyword evidence="8" id="KW-0119">Carbohydrate metabolism</keyword>
<feature type="domain" description="CBM20" evidence="12">
    <location>
        <begin position="141"/>
        <end position="261"/>
    </location>
</feature>
<evidence type="ECO:0000313" key="13">
    <source>
        <dbReference type="EMBL" id="KAK9905951.1"/>
    </source>
</evidence>
<organism evidence="13 14">
    <name type="scientific">Coccomyxa subellipsoidea</name>
    <dbReference type="NCBI Taxonomy" id="248742"/>
    <lineage>
        <taxon>Eukaryota</taxon>
        <taxon>Viridiplantae</taxon>
        <taxon>Chlorophyta</taxon>
        <taxon>core chlorophytes</taxon>
        <taxon>Trebouxiophyceae</taxon>
        <taxon>Trebouxiophyceae incertae sedis</taxon>
        <taxon>Coccomyxaceae</taxon>
        <taxon>Coccomyxa</taxon>
    </lineage>
</organism>
<sequence length="941" mass="107950">MSAKGARKALLRFKLPYWTQWGQNVVIKGSWDGASKRGQPLSCRHEGGSLVWEAQVSVPVKGDHVMYKYAITNDAGEFEMEEAGMRKVAIPKDLQDGGVIDLQDEWQDTAHPSFLLSRNAFRGTILATKTARTDGELERQQPAEGEVIVRFRLWDWGIQDGDQFVVSGSLPQLGNWQQDQPLLLSEVQAPFWEAEVRAPLKSFPITYKYGLQRKNGDLELEVGENRIVSLEPDEEDEKESSAPAMIIRDDGAFRHEKQWRGAAVALPVFSLRTRDSVGAGEFEDIKKLVDVCDAAGLRMIQLLPVNDTSVYNMWWDSYPYSSVSVFALHPLYLSLNALAPKDMPEELAERISEARAQLDQREVEYEQTVATKLAIARELFDRRGRAELQSAEFKGYFEANERWLRSYAVFKFLQELFGTAEHWHWGSLSRPTQRMLQRLSGPDQAHYSSIQFTYWLQWHLHRQLRSASLYAQQHRIALKGDLPIGVDKRSVDTWMHPNIFHMQFSTGAPPDYFDANGQNWGFPTYNWEEMAKDGYEWWRRRLTTLSQYFHAYRIDHILGFFRIWEIPGDCTLGLLGHFRPSHPITRQELESHGIWDFDRLCDPYITTTILEDTFGELAHEVASKYLVEYEKGRYRLREEYFSEADIEALQPRAGSPAWLVGEVEAIRQGLLDLRHNVVLLRSPDSPNDFTPRFNLASTTSFASLDPHWKAQLVRLHDDYLETRQVDLWWDHAHMSLPVLMRATDMLVCGEDLGFLAPCVHPLMKKLGLVGLRIQRMPSEPDAEFGDPANYPYMCVASPSCHDTSTTRAWYEEDAPRRQRFTEFLGLPGPAPESCTPEVMHAVIQQHVDSPAMWAIFPIQDLLALSAKYATRPAAEETINNPTVRKHYWRYRCHVELETLLEDKSFLSTLQQLLLSSGRVSEADIPSKPRSMLQQNGTAPEL</sequence>
<evidence type="ECO:0000256" key="5">
    <source>
        <dbReference type="ARBA" id="ARBA00022490"/>
    </source>
</evidence>
<reference evidence="13 14" key="1">
    <citation type="journal article" date="2024" name="Nat. Commun.">
        <title>Phylogenomics reveals the evolutionary origins of lichenization in chlorophyte algae.</title>
        <authorList>
            <person name="Puginier C."/>
            <person name="Libourel C."/>
            <person name="Otte J."/>
            <person name="Skaloud P."/>
            <person name="Haon M."/>
            <person name="Grisel S."/>
            <person name="Petersen M."/>
            <person name="Berrin J.G."/>
            <person name="Delaux P.M."/>
            <person name="Dal Grande F."/>
            <person name="Keller J."/>
        </authorList>
    </citation>
    <scope>NUCLEOTIDE SEQUENCE [LARGE SCALE GENOMIC DNA]</scope>
    <source>
        <strain evidence="13 14">SAG 216-7</strain>
    </source>
</reference>
<name>A0ABR2YIM3_9CHLO</name>
<dbReference type="InterPro" id="IPR013783">
    <property type="entry name" value="Ig-like_fold"/>
</dbReference>
<comment type="similarity">
    <text evidence="3">Belongs to the disproportionating enzyme family.</text>
</comment>
<dbReference type="SMART" id="SM01065">
    <property type="entry name" value="CBM_2"/>
    <property type="match status" value="2"/>
</dbReference>
<comment type="catalytic activity">
    <reaction evidence="1">
        <text>Transfers a segment of a (1-&gt;4)-alpha-D-glucan to a new position in an acceptor, which may be glucose or a (1-&gt;4)-alpha-D-glucan.</text>
        <dbReference type="EC" id="2.4.1.25"/>
    </reaction>
</comment>
<dbReference type="Gene3D" id="2.60.40.10">
    <property type="entry name" value="Immunoglobulins"/>
    <property type="match status" value="2"/>
</dbReference>
<dbReference type="PROSITE" id="PS51166">
    <property type="entry name" value="CBM20"/>
    <property type="match status" value="1"/>
</dbReference>
<evidence type="ECO:0000256" key="10">
    <source>
        <dbReference type="ARBA" id="ARBA00031501"/>
    </source>
</evidence>
<keyword evidence="5" id="KW-0963">Cytoplasm</keyword>
<dbReference type="SUPFAM" id="SSF49452">
    <property type="entry name" value="Starch-binding domain-like"/>
    <property type="match status" value="2"/>
</dbReference>
<keyword evidence="6" id="KW-0328">Glycosyltransferase</keyword>
<evidence type="ECO:0000256" key="6">
    <source>
        <dbReference type="ARBA" id="ARBA00022676"/>
    </source>
</evidence>
<evidence type="ECO:0000259" key="12">
    <source>
        <dbReference type="PROSITE" id="PS51166"/>
    </source>
</evidence>
<evidence type="ECO:0000313" key="14">
    <source>
        <dbReference type="Proteomes" id="UP001491310"/>
    </source>
</evidence>
<accession>A0ABR2YIM3</accession>
<dbReference type="Gene3D" id="3.20.20.80">
    <property type="entry name" value="Glycosidases"/>
    <property type="match status" value="2"/>
</dbReference>
<feature type="region of interest" description="Disordered" evidence="11">
    <location>
        <begin position="922"/>
        <end position="941"/>
    </location>
</feature>
<dbReference type="InterPro" id="IPR003385">
    <property type="entry name" value="Glyco_hydro_77"/>
</dbReference>
<evidence type="ECO:0000256" key="2">
    <source>
        <dbReference type="ARBA" id="ARBA00004496"/>
    </source>
</evidence>
<evidence type="ECO:0000256" key="1">
    <source>
        <dbReference type="ARBA" id="ARBA00000439"/>
    </source>
</evidence>
<comment type="subcellular location">
    <subcellularLocation>
        <location evidence="2">Cytoplasm</location>
    </subcellularLocation>
</comment>
<dbReference type="Pfam" id="PF02446">
    <property type="entry name" value="Glyco_hydro_77"/>
    <property type="match status" value="1"/>
</dbReference>
<dbReference type="InterPro" id="IPR017853">
    <property type="entry name" value="GH"/>
</dbReference>
<dbReference type="EC" id="2.4.1.25" evidence="4"/>
<dbReference type="Pfam" id="PF00686">
    <property type="entry name" value="CBM_20"/>
    <property type="match status" value="2"/>
</dbReference>
<evidence type="ECO:0000256" key="9">
    <source>
        <dbReference type="ARBA" id="ARBA00031423"/>
    </source>
</evidence>
<keyword evidence="7" id="KW-0808">Transferase</keyword>
<proteinExistence type="inferred from homology"/>
<keyword evidence="14" id="KW-1185">Reference proteome</keyword>
<feature type="compositionally biased region" description="Polar residues" evidence="11">
    <location>
        <begin position="931"/>
        <end position="941"/>
    </location>
</feature>
<dbReference type="InterPro" id="IPR002044">
    <property type="entry name" value="CBM20"/>
</dbReference>
<dbReference type="EMBL" id="JALJOT010000011">
    <property type="protein sequence ID" value="KAK9905951.1"/>
    <property type="molecule type" value="Genomic_DNA"/>
</dbReference>
<dbReference type="Proteomes" id="UP001491310">
    <property type="component" value="Unassembled WGS sequence"/>
</dbReference>
<evidence type="ECO:0000256" key="11">
    <source>
        <dbReference type="SAM" id="MobiDB-lite"/>
    </source>
</evidence>
<dbReference type="PANTHER" id="PTHR32518">
    <property type="match status" value="1"/>
</dbReference>